<dbReference type="PROSITE" id="PS00061">
    <property type="entry name" value="ADH_SHORT"/>
    <property type="match status" value="1"/>
</dbReference>
<dbReference type="PRINTS" id="PR00081">
    <property type="entry name" value="GDHRDH"/>
</dbReference>
<name>A0A387FYH8_9HYPH</name>
<accession>A0A387FYH8</accession>
<dbReference type="GO" id="GO:0016616">
    <property type="term" value="F:oxidoreductase activity, acting on the CH-OH group of donors, NAD or NADP as acceptor"/>
    <property type="evidence" value="ECO:0007669"/>
    <property type="project" value="TreeGrafter"/>
</dbReference>
<dbReference type="PANTHER" id="PTHR42760">
    <property type="entry name" value="SHORT-CHAIN DEHYDROGENASES/REDUCTASES FAMILY MEMBER"/>
    <property type="match status" value="1"/>
</dbReference>
<dbReference type="Pfam" id="PF13561">
    <property type="entry name" value="adh_short_C2"/>
    <property type="match status" value="1"/>
</dbReference>
<evidence type="ECO:0000313" key="3">
    <source>
        <dbReference type="EMBL" id="AYG64120.1"/>
    </source>
</evidence>
<comment type="similarity">
    <text evidence="1">Belongs to the short-chain dehydrogenases/reductases (SDR) family.</text>
</comment>
<keyword evidence="4" id="KW-1185">Reference proteome</keyword>
<dbReference type="InterPro" id="IPR036291">
    <property type="entry name" value="NAD(P)-bd_dom_sf"/>
</dbReference>
<dbReference type="SUPFAM" id="SSF51735">
    <property type="entry name" value="NAD(P)-binding Rossmann-fold domains"/>
    <property type="match status" value="1"/>
</dbReference>
<gene>
    <name evidence="3" type="ORF">CCGE525_35655</name>
</gene>
<dbReference type="PRINTS" id="PR00080">
    <property type="entry name" value="SDRFAMILY"/>
</dbReference>
<evidence type="ECO:0000256" key="2">
    <source>
        <dbReference type="ARBA" id="ARBA00023002"/>
    </source>
</evidence>
<protein>
    <submittedName>
        <fullName evidence="3">SDR family oxidoreductase</fullName>
    </submittedName>
</protein>
<organism evidence="3 4">
    <name type="scientific">Rhizobium jaguaris</name>
    <dbReference type="NCBI Taxonomy" id="1312183"/>
    <lineage>
        <taxon>Bacteria</taxon>
        <taxon>Pseudomonadati</taxon>
        <taxon>Pseudomonadota</taxon>
        <taxon>Alphaproteobacteria</taxon>
        <taxon>Hyphomicrobiales</taxon>
        <taxon>Rhizobiaceae</taxon>
        <taxon>Rhizobium/Agrobacterium group</taxon>
        <taxon>Rhizobium</taxon>
    </lineage>
</organism>
<dbReference type="PANTHER" id="PTHR42760:SF133">
    <property type="entry name" value="3-OXOACYL-[ACYL-CARRIER-PROTEIN] REDUCTASE"/>
    <property type="match status" value="1"/>
</dbReference>
<dbReference type="KEGG" id="rjg:CCGE525_35655"/>
<dbReference type="AlphaFoldDB" id="A0A387FYH8"/>
<dbReference type="InterPro" id="IPR020904">
    <property type="entry name" value="Sc_DH/Rdtase_CS"/>
</dbReference>
<reference evidence="3 4" key="1">
    <citation type="submission" date="2018-10" db="EMBL/GenBank/DDBJ databases">
        <title>Rhizobium etli, R. leguminosarum and a new Rhizobium genospecies from Phaseolus dumosus.</title>
        <authorList>
            <person name="Ramirez-Puebla S.T."/>
            <person name="Rogel-Hernandez M.A."/>
            <person name="Guerrero G."/>
            <person name="Ormeno-Orrillo E."/>
            <person name="Martinez-Romero J.C."/>
            <person name="Negrete-Yankelevich S."/>
            <person name="Martinez-Romero E."/>
        </authorList>
    </citation>
    <scope>NUCLEOTIDE SEQUENCE [LARGE SCALE GENOMIC DNA]</scope>
    <source>
        <strain evidence="3 4">CCGE525</strain>
        <plasmid evidence="4">prccge525b</plasmid>
    </source>
</reference>
<dbReference type="CDD" id="cd05233">
    <property type="entry name" value="SDR_c"/>
    <property type="match status" value="1"/>
</dbReference>
<dbReference type="GO" id="GO:0006633">
    <property type="term" value="P:fatty acid biosynthetic process"/>
    <property type="evidence" value="ECO:0007669"/>
    <property type="project" value="TreeGrafter"/>
</dbReference>
<evidence type="ECO:0000256" key="1">
    <source>
        <dbReference type="ARBA" id="ARBA00006484"/>
    </source>
</evidence>
<keyword evidence="3" id="KW-0614">Plasmid</keyword>
<sequence>MSHNPACPSAALGDRCLFVSAAALSVSSRGFPALYAEKSRLSADHNVTSPHSAIRRALSYRADIARLGLLVVEQAFGEATLSHEFGSLKGRTAVITGGAQNLGWAIVESFCSAGGCAIVVDRDTSKINPANSAEAILTLEADVTDPTLPDRLDALLRDAGRSLDILVNNAGLGRDGGHALTASEDEFRTCLDVNLVAVFRLSRWAVSKMMTRGGSIVNVSSVYGEVGVPGMCGYSTSKSAVLGLTRQMATDFGPNGIRVNAVAPGVIEHGRTAEHIYADAWYRHVMIDGAPMRRTGKPEDIAPAVRFLASDESSFITGQVLTVDGGWAMGRFPREYPIGEI</sequence>
<keyword evidence="2" id="KW-0560">Oxidoreductase</keyword>
<dbReference type="GO" id="GO:0048038">
    <property type="term" value="F:quinone binding"/>
    <property type="evidence" value="ECO:0007669"/>
    <property type="project" value="TreeGrafter"/>
</dbReference>
<dbReference type="FunFam" id="3.40.50.720:FF:000084">
    <property type="entry name" value="Short-chain dehydrogenase reductase"/>
    <property type="match status" value="1"/>
</dbReference>
<proteinExistence type="inferred from homology"/>
<dbReference type="OrthoDB" id="5457012at2"/>
<dbReference type="Gene3D" id="3.40.50.720">
    <property type="entry name" value="NAD(P)-binding Rossmann-like Domain"/>
    <property type="match status" value="1"/>
</dbReference>
<dbReference type="Proteomes" id="UP000282195">
    <property type="component" value="Plasmid pRCCGE525b"/>
</dbReference>
<dbReference type="InterPro" id="IPR002347">
    <property type="entry name" value="SDR_fam"/>
</dbReference>
<geneLocation type="plasmid" evidence="4">
    <name>prccge525b</name>
</geneLocation>
<evidence type="ECO:0000313" key="4">
    <source>
        <dbReference type="Proteomes" id="UP000282195"/>
    </source>
</evidence>
<dbReference type="EMBL" id="CP032696">
    <property type="protein sequence ID" value="AYG64120.1"/>
    <property type="molecule type" value="Genomic_DNA"/>
</dbReference>